<dbReference type="InterPro" id="IPR001356">
    <property type="entry name" value="HD"/>
</dbReference>
<dbReference type="Proteomes" id="UP001604336">
    <property type="component" value="Unassembled WGS sequence"/>
</dbReference>
<keyword evidence="4 9" id="KW-0238">DNA-binding</keyword>
<accession>A0ABD1ULR6</accession>
<feature type="DNA-binding region" description="Homeobox" evidence="9">
    <location>
        <begin position="10"/>
        <end position="74"/>
    </location>
</feature>
<dbReference type="CDD" id="cd00086">
    <property type="entry name" value="homeodomain"/>
    <property type="match status" value="1"/>
</dbReference>
<keyword evidence="6" id="KW-0804">Transcription</keyword>
<dbReference type="PANTHER" id="PTHR45940">
    <property type="entry name" value="WUSCHEL-RELATED HOMEOBOX 1-RELATED"/>
    <property type="match status" value="1"/>
</dbReference>
<sequence>MEGDNLGNGPAGSRWNPTKEQINMLESLYMQGLRTPSAEQIQQITNRLRDFGHIEGKNVFYWFQNHKARQRQKQKQKKQDSIASFNRFLHKNPVFPPYFNVVCSPCYIQPPPQADLGLYQQYSKMPLDGGFKRRLLPENKHLACQKYNRMVHTRSNVNQELEFLSCTKDNTQETLDLFPIHPTGILQAKTGISTNDENSTPSTSSSSENDCIFGNRGGNCGHDFFDFFCGNDPYESH</sequence>
<comment type="similarity">
    <text evidence="8">Belongs to the WUS homeobox family.</text>
</comment>
<dbReference type="PANTHER" id="PTHR45940:SF6">
    <property type="entry name" value="WUSCHEL-RELATED HOMEOBOX 2"/>
    <property type="match status" value="1"/>
</dbReference>
<dbReference type="GO" id="GO:0005634">
    <property type="term" value="C:nucleus"/>
    <property type="evidence" value="ECO:0007669"/>
    <property type="project" value="UniProtKB-SubCell"/>
</dbReference>
<evidence type="ECO:0000256" key="7">
    <source>
        <dbReference type="ARBA" id="ARBA00023242"/>
    </source>
</evidence>
<dbReference type="FunFam" id="1.10.10.60:FF:000146">
    <property type="entry name" value="WUSCHEL-related homeobox 4"/>
    <property type="match status" value="1"/>
</dbReference>
<dbReference type="Gene3D" id="1.10.10.60">
    <property type="entry name" value="Homeodomain-like"/>
    <property type="match status" value="1"/>
</dbReference>
<dbReference type="InterPro" id="IPR044555">
    <property type="entry name" value="WUSCHEL-like"/>
</dbReference>
<dbReference type="AlphaFoldDB" id="A0ABD1ULR6"/>
<keyword evidence="3" id="KW-0805">Transcription regulation</keyword>
<keyword evidence="5 9" id="KW-0371">Homeobox</keyword>
<comment type="caution">
    <text evidence="12">The sequence shown here is derived from an EMBL/GenBank/DDBJ whole genome shotgun (WGS) entry which is preliminary data.</text>
</comment>
<gene>
    <name evidence="12" type="ORF">Adt_10916</name>
</gene>
<dbReference type="SUPFAM" id="SSF46689">
    <property type="entry name" value="Homeodomain-like"/>
    <property type="match status" value="1"/>
</dbReference>
<dbReference type="GO" id="GO:0099402">
    <property type="term" value="P:plant organ development"/>
    <property type="evidence" value="ECO:0007669"/>
    <property type="project" value="UniProtKB-ARBA"/>
</dbReference>
<evidence type="ECO:0000313" key="12">
    <source>
        <dbReference type="EMBL" id="KAL2525862.1"/>
    </source>
</evidence>
<name>A0ABD1ULR6_9LAMI</name>
<dbReference type="GO" id="GO:0003677">
    <property type="term" value="F:DNA binding"/>
    <property type="evidence" value="ECO:0007669"/>
    <property type="project" value="UniProtKB-UniRule"/>
</dbReference>
<dbReference type="PROSITE" id="PS50071">
    <property type="entry name" value="HOMEOBOX_2"/>
    <property type="match status" value="1"/>
</dbReference>
<evidence type="ECO:0000256" key="4">
    <source>
        <dbReference type="ARBA" id="ARBA00023125"/>
    </source>
</evidence>
<evidence type="ECO:0000259" key="11">
    <source>
        <dbReference type="PROSITE" id="PS50071"/>
    </source>
</evidence>
<evidence type="ECO:0000256" key="3">
    <source>
        <dbReference type="ARBA" id="ARBA00023015"/>
    </source>
</evidence>
<evidence type="ECO:0000313" key="13">
    <source>
        <dbReference type="Proteomes" id="UP001604336"/>
    </source>
</evidence>
<keyword evidence="7 9" id="KW-0539">Nucleus</keyword>
<evidence type="ECO:0000256" key="5">
    <source>
        <dbReference type="ARBA" id="ARBA00023155"/>
    </source>
</evidence>
<organism evidence="12 13">
    <name type="scientific">Abeliophyllum distichum</name>
    <dbReference type="NCBI Taxonomy" id="126358"/>
    <lineage>
        <taxon>Eukaryota</taxon>
        <taxon>Viridiplantae</taxon>
        <taxon>Streptophyta</taxon>
        <taxon>Embryophyta</taxon>
        <taxon>Tracheophyta</taxon>
        <taxon>Spermatophyta</taxon>
        <taxon>Magnoliopsida</taxon>
        <taxon>eudicotyledons</taxon>
        <taxon>Gunneridae</taxon>
        <taxon>Pentapetalae</taxon>
        <taxon>asterids</taxon>
        <taxon>lamiids</taxon>
        <taxon>Lamiales</taxon>
        <taxon>Oleaceae</taxon>
        <taxon>Forsythieae</taxon>
        <taxon>Abeliophyllum</taxon>
    </lineage>
</organism>
<dbReference type="Pfam" id="PF00046">
    <property type="entry name" value="Homeodomain"/>
    <property type="match status" value="1"/>
</dbReference>
<evidence type="ECO:0000256" key="6">
    <source>
        <dbReference type="ARBA" id="ARBA00023163"/>
    </source>
</evidence>
<comment type="subcellular location">
    <subcellularLocation>
        <location evidence="1 9 10">Nucleus</location>
    </subcellularLocation>
</comment>
<evidence type="ECO:0000256" key="8">
    <source>
        <dbReference type="ARBA" id="ARBA00024040"/>
    </source>
</evidence>
<evidence type="ECO:0000256" key="10">
    <source>
        <dbReference type="RuleBase" id="RU000682"/>
    </source>
</evidence>
<dbReference type="InterPro" id="IPR009057">
    <property type="entry name" value="Homeodomain-like_sf"/>
</dbReference>
<reference evidence="13" key="1">
    <citation type="submission" date="2024-07" db="EMBL/GenBank/DDBJ databases">
        <title>Two chromosome-level genome assemblies of Korean endemic species Abeliophyllum distichum and Forsythia ovata (Oleaceae).</title>
        <authorList>
            <person name="Jang H."/>
        </authorList>
    </citation>
    <scope>NUCLEOTIDE SEQUENCE [LARGE SCALE GENOMIC DNA]</scope>
</reference>
<dbReference type="SMART" id="SM00389">
    <property type="entry name" value="HOX"/>
    <property type="match status" value="1"/>
</dbReference>
<keyword evidence="2" id="KW-0217">Developmental protein</keyword>
<evidence type="ECO:0000256" key="9">
    <source>
        <dbReference type="PROSITE-ProRule" id="PRU00108"/>
    </source>
</evidence>
<proteinExistence type="inferred from homology"/>
<keyword evidence="13" id="KW-1185">Reference proteome</keyword>
<feature type="domain" description="Homeobox" evidence="11">
    <location>
        <begin position="8"/>
        <end position="73"/>
    </location>
</feature>
<protein>
    <submittedName>
        <fullName evidence="12">WUSCHEL-related homeobox 2</fullName>
    </submittedName>
</protein>
<evidence type="ECO:0000256" key="1">
    <source>
        <dbReference type="ARBA" id="ARBA00004123"/>
    </source>
</evidence>
<dbReference type="EMBL" id="JBFOLK010000003">
    <property type="protein sequence ID" value="KAL2525862.1"/>
    <property type="molecule type" value="Genomic_DNA"/>
</dbReference>
<evidence type="ECO:0000256" key="2">
    <source>
        <dbReference type="ARBA" id="ARBA00022473"/>
    </source>
</evidence>